<accession>A0AAV7MGW3</accession>
<organism evidence="1 2">
    <name type="scientific">Pleurodeles waltl</name>
    <name type="common">Iberian ribbed newt</name>
    <dbReference type="NCBI Taxonomy" id="8319"/>
    <lineage>
        <taxon>Eukaryota</taxon>
        <taxon>Metazoa</taxon>
        <taxon>Chordata</taxon>
        <taxon>Craniata</taxon>
        <taxon>Vertebrata</taxon>
        <taxon>Euteleostomi</taxon>
        <taxon>Amphibia</taxon>
        <taxon>Batrachia</taxon>
        <taxon>Caudata</taxon>
        <taxon>Salamandroidea</taxon>
        <taxon>Salamandridae</taxon>
        <taxon>Pleurodelinae</taxon>
        <taxon>Pleurodeles</taxon>
    </lineage>
</organism>
<reference evidence="1" key="1">
    <citation type="journal article" date="2022" name="bioRxiv">
        <title>Sequencing and chromosome-scale assembly of the giantPleurodeles waltlgenome.</title>
        <authorList>
            <person name="Brown T."/>
            <person name="Elewa A."/>
            <person name="Iarovenko S."/>
            <person name="Subramanian E."/>
            <person name="Araus A.J."/>
            <person name="Petzold A."/>
            <person name="Susuki M."/>
            <person name="Suzuki K.-i.T."/>
            <person name="Hayashi T."/>
            <person name="Toyoda A."/>
            <person name="Oliveira C."/>
            <person name="Osipova E."/>
            <person name="Leigh N.D."/>
            <person name="Simon A."/>
            <person name="Yun M.H."/>
        </authorList>
    </citation>
    <scope>NUCLEOTIDE SEQUENCE</scope>
    <source>
        <strain evidence="1">20211129_DDA</strain>
        <tissue evidence="1">Liver</tissue>
    </source>
</reference>
<protein>
    <submittedName>
        <fullName evidence="1">Uncharacterized protein</fullName>
    </submittedName>
</protein>
<proteinExistence type="predicted"/>
<sequence length="75" mass="8269">SSSIGNECLQTVSSAYKGPKSFLSASPLYAIMILQTSEPCPWCSRGSSVPVQARSSDYRQSVVMWAPREREENIL</sequence>
<dbReference type="AlphaFoldDB" id="A0AAV7MGW3"/>
<feature type="non-terminal residue" evidence="1">
    <location>
        <position position="1"/>
    </location>
</feature>
<feature type="non-terminal residue" evidence="1">
    <location>
        <position position="75"/>
    </location>
</feature>
<dbReference type="EMBL" id="JANPWB010000014">
    <property type="protein sequence ID" value="KAJ1101764.1"/>
    <property type="molecule type" value="Genomic_DNA"/>
</dbReference>
<gene>
    <name evidence="1" type="ORF">NDU88_006828</name>
</gene>
<evidence type="ECO:0000313" key="2">
    <source>
        <dbReference type="Proteomes" id="UP001066276"/>
    </source>
</evidence>
<comment type="caution">
    <text evidence="1">The sequence shown here is derived from an EMBL/GenBank/DDBJ whole genome shotgun (WGS) entry which is preliminary data.</text>
</comment>
<evidence type="ECO:0000313" key="1">
    <source>
        <dbReference type="EMBL" id="KAJ1101764.1"/>
    </source>
</evidence>
<dbReference type="Proteomes" id="UP001066276">
    <property type="component" value="Chromosome 10"/>
</dbReference>
<name>A0AAV7MGW3_PLEWA</name>
<keyword evidence="2" id="KW-1185">Reference proteome</keyword>